<gene>
    <name evidence="1" type="ORF">PVK06_002910</name>
</gene>
<proteinExistence type="predicted"/>
<reference evidence="1 2" key="1">
    <citation type="submission" date="2023-03" db="EMBL/GenBank/DDBJ databases">
        <title>WGS of Gossypium arboreum.</title>
        <authorList>
            <person name="Yu D."/>
        </authorList>
    </citation>
    <scope>NUCLEOTIDE SEQUENCE [LARGE SCALE GENOMIC DNA]</scope>
    <source>
        <tissue evidence="1">Leaf</tissue>
    </source>
</reference>
<dbReference type="Proteomes" id="UP001358586">
    <property type="component" value="Chromosome 1"/>
</dbReference>
<name>A0ABR0R526_GOSAR</name>
<sequence length="85" mass="9656">MQEMVCGAFYDGTFNRTPKYKGFSQINQKIQSLRQWGLLLLFTQYCSDQSLALDVAVLCDSDAVLFFERASDALSKQLGFAIQQF</sequence>
<comment type="caution">
    <text evidence="1">The sequence shown here is derived from an EMBL/GenBank/DDBJ whole genome shotgun (WGS) entry which is preliminary data.</text>
</comment>
<protein>
    <submittedName>
        <fullName evidence="1">Uncharacterized protein</fullName>
    </submittedName>
</protein>
<accession>A0ABR0R526</accession>
<keyword evidence="2" id="KW-1185">Reference proteome</keyword>
<evidence type="ECO:0000313" key="2">
    <source>
        <dbReference type="Proteomes" id="UP001358586"/>
    </source>
</evidence>
<dbReference type="EMBL" id="JARKNE010000001">
    <property type="protein sequence ID" value="KAK5846616.1"/>
    <property type="molecule type" value="Genomic_DNA"/>
</dbReference>
<organism evidence="1 2">
    <name type="scientific">Gossypium arboreum</name>
    <name type="common">Tree cotton</name>
    <name type="synonym">Gossypium nanking</name>
    <dbReference type="NCBI Taxonomy" id="29729"/>
    <lineage>
        <taxon>Eukaryota</taxon>
        <taxon>Viridiplantae</taxon>
        <taxon>Streptophyta</taxon>
        <taxon>Embryophyta</taxon>
        <taxon>Tracheophyta</taxon>
        <taxon>Spermatophyta</taxon>
        <taxon>Magnoliopsida</taxon>
        <taxon>eudicotyledons</taxon>
        <taxon>Gunneridae</taxon>
        <taxon>Pentapetalae</taxon>
        <taxon>rosids</taxon>
        <taxon>malvids</taxon>
        <taxon>Malvales</taxon>
        <taxon>Malvaceae</taxon>
        <taxon>Malvoideae</taxon>
        <taxon>Gossypium</taxon>
    </lineage>
</organism>
<evidence type="ECO:0000313" key="1">
    <source>
        <dbReference type="EMBL" id="KAK5846616.1"/>
    </source>
</evidence>